<evidence type="ECO:0000313" key="2">
    <source>
        <dbReference type="EMBL" id="MFB9074445.1"/>
    </source>
</evidence>
<name>A0ABV5G688_9MICC</name>
<keyword evidence="3" id="KW-1185">Reference proteome</keyword>
<gene>
    <name evidence="2" type="ORF">ACFFX0_25940</name>
</gene>
<dbReference type="EMBL" id="JBHMFI010000002">
    <property type="protein sequence ID" value="MFB9074445.1"/>
    <property type="molecule type" value="Genomic_DNA"/>
</dbReference>
<feature type="compositionally biased region" description="Low complexity" evidence="1">
    <location>
        <begin position="40"/>
        <end position="51"/>
    </location>
</feature>
<dbReference type="Proteomes" id="UP001589575">
    <property type="component" value="Unassembled WGS sequence"/>
</dbReference>
<accession>A0ABV5G688</accession>
<evidence type="ECO:0000256" key="1">
    <source>
        <dbReference type="SAM" id="MobiDB-lite"/>
    </source>
</evidence>
<feature type="region of interest" description="Disordered" evidence="1">
    <location>
        <begin position="35"/>
        <end position="71"/>
    </location>
</feature>
<proteinExistence type="predicted"/>
<reference evidence="2 3" key="1">
    <citation type="submission" date="2024-09" db="EMBL/GenBank/DDBJ databases">
        <authorList>
            <person name="Sun Q."/>
            <person name="Mori K."/>
        </authorList>
    </citation>
    <scope>NUCLEOTIDE SEQUENCE [LARGE SCALE GENOMIC DNA]</scope>
    <source>
        <strain evidence="2 3">CCM 7609</strain>
    </source>
</reference>
<protein>
    <recommendedName>
        <fullName evidence="4">Secreted protein</fullName>
    </recommendedName>
</protein>
<sequence length="71" mass="7776">MTRWTTASLSAVRPLRMALAGPVWPLIAPCSKCTRRPLRSTSHSSVAWSSSEDMEPRRLSVSQSSVSGSWS</sequence>
<evidence type="ECO:0008006" key="4">
    <source>
        <dbReference type="Google" id="ProtNLM"/>
    </source>
</evidence>
<feature type="compositionally biased region" description="Low complexity" evidence="1">
    <location>
        <begin position="60"/>
        <end position="71"/>
    </location>
</feature>
<organism evidence="2 3">
    <name type="scientific">Citricoccus parietis</name>
    <dbReference type="NCBI Taxonomy" id="592307"/>
    <lineage>
        <taxon>Bacteria</taxon>
        <taxon>Bacillati</taxon>
        <taxon>Actinomycetota</taxon>
        <taxon>Actinomycetes</taxon>
        <taxon>Micrococcales</taxon>
        <taxon>Micrococcaceae</taxon>
        <taxon>Citricoccus</taxon>
    </lineage>
</organism>
<comment type="caution">
    <text evidence="2">The sequence shown here is derived from an EMBL/GenBank/DDBJ whole genome shotgun (WGS) entry which is preliminary data.</text>
</comment>
<evidence type="ECO:0000313" key="3">
    <source>
        <dbReference type="Proteomes" id="UP001589575"/>
    </source>
</evidence>